<gene>
    <name evidence="3" type="ORF">JDW22_08045</name>
</gene>
<dbReference type="Proteomes" id="UP000614058">
    <property type="component" value="Unassembled WGS sequence"/>
</dbReference>
<evidence type="ECO:0000313" key="3">
    <source>
        <dbReference type="EMBL" id="MBK0396526.1"/>
    </source>
</evidence>
<organism evidence="3 4">
    <name type="scientific">Kingella bonacorsii</name>
    <dbReference type="NCBI Taxonomy" id="2796361"/>
    <lineage>
        <taxon>Bacteria</taxon>
        <taxon>Pseudomonadati</taxon>
        <taxon>Pseudomonadota</taxon>
        <taxon>Betaproteobacteria</taxon>
        <taxon>Neisseriales</taxon>
        <taxon>Neisseriaceae</taxon>
        <taxon>Kingella</taxon>
    </lineage>
</organism>
<feature type="coiled-coil region" evidence="1">
    <location>
        <begin position="164"/>
        <end position="191"/>
    </location>
</feature>
<evidence type="ECO:0000256" key="1">
    <source>
        <dbReference type="SAM" id="Coils"/>
    </source>
</evidence>
<proteinExistence type="predicted"/>
<dbReference type="SUPFAM" id="SSF111369">
    <property type="entry name" value="HlyD-like secretion proteins"/>
    <property type="match status" value="1"/>
</dbReference>
<dbReference type="Gene3D" id="2.40.50.100">
    <property type="match status" value="2"/>
</dbReference>
<dbReference type="Gene3D" id="1.10.287.470">
    <property type="entry name" value="Helix hairpin bin"/>
    <property type="match status" value="2"/>
</dbReference>
<evidence type="ECO:0000256" key="2">
    <source>
        <dbReference type="SAM" id="MobiDB-lite"/>
    </source>
</evidence>
<sequence>MKKWIIPVVIVAAGAAGFAVYQKQHADRQPENIIASNGRLELERIDVATLYAGRVKSMNVDEGSEVKAGDVLAELSSDTTSGRVEEAQAGELAAKEMVQRAQAGVKQAQEAVARADAQIAAQLQQQKLAQMELDNAGKMQSEDLVSPAETQRRRSQRDGAAAAVKAAQAAKAEALAAVRQAQAQVAEAQAGVAARQAQLKLAQSANSDMQITSPKDGVVEYKIAQAGNVVGAGGKVVSLLDFSDASMAIFLPTAQVGSLKVGDEARIKLDGLDAVFPAKISFIATEAQFTPKNVETANERAKLMFKVKLRIPKETALQYKGLLKGGMVGNGYVRANGQQAWSADLAVKLPQF</sequence>
<dbReference type="PANTHER" id="PTHR30438:SF2">
    <property type="entry name" value="MEMBRANE PROTEIN"/>
    <property type="match status" value="1"/>
</dbReference>
<keyword evidence="1" id="KW-0175">Coiled coil</keyword>
<dbReference type="RefSeq" id="WP_200522592.1">
    <property type="nucleotide sequence ID" value="NZ_JAEHNZ010000002.1"/>
</dbReference>
<dbReference type="EMBL" id="JAEHNZ010000002">
    <property type="protein sequence ID" value="MBK0396526.1"/>
    <property type="molecule type" value="Genomic_DNA"/>
</dbReference>
<name>A0ABS1BTB1_9NEIS</name>
<comment type="caution">
    <text evidence="3">The sequence shown here is derived from an EMBL/GenBank/DDBJ whole genome shotgun (WGS) entry which is preliminary data.</text>
</comment>
<evidence type="ECO:0000313" key="4">
    <source>
        <dbReference type="Proteomes" id="UP000614058"/>
    </source>
</evidence>
<dbReference type="Gene3D" id="2.40.30.170">
    <property type="match status" value="1"/>
</dbReference>
<feature type="coiled-coil region" evidence="1">
    <location>
        <begin position="98"/>
        <end position="125"/>
    </location>
</feature>
<protein>
    <submittedName>
        <fullName evidence="3">HlyD family efflux transporter periplasmic adaptor subunit</fullName>
    </submittedName>
</protein>
<reference evidence="3 4" key="1">
    <citation type="journal article" date="2021" name="Pathogens">
        <title>Isolation and Characterization of Kingella bonacorsii sp. nov., A Novel Kingella Species Detected in a Stable Periodontitis Subject.</title>
        <authorList>
            <person name="Antezack A."/>
            <person name="Boxberger M."/>
            <person name="Rolland C."/>
            <person name="Monnet-Corti V."/>
            <person name="La Scola B."/>
        </authorList>
    </citation>
    <scope>NUCLEOTIDE SEQUENCE [LARGE SCALE GENOMIC DNA]</scope>
    <source>
        <strain evidence="3 4">Marseille-Q4569</strain>
    </source>
</reference>
<feature type="region of interest" description="Disordered" evidence="2">
    <location>
        <begin position="138"/>
        <end position="158"/>
    </location>
</feature>
<accession>A0ABS1BTB1</accession>
<dbReference type="PANTHER" id="PTHR30438">
    <property type="entry name" value="36 KDA ANTIGEN-RELATED"/>
    <property type="match status" value="1"/>
</dbReference>
<keyword evidence="4" id="KW-1185">Reference proteome</keyword>